<dbReference type="InterPro" id="IPR029044">
    <property type="entry name" value="Nucleotide-diphossugar_trans"/>
</dbReference>
<dbReference type="Pfam" id="PF12804">
    <property type="entry name" value="NTP_transf_3"/>
    <property type="match status" value="1"/>
</dbReference>
<dbReference type="InterPro" id="IPR050065">
    <property type="entry name" value="GlmU-like"/>
</dbReference>
<dbReference type="EMBL" id="JAKKPZ010001011">
    <property type="protein sequence ID" value="KAI1691045.1"/>
    <property type="molecule type" value="Genomic_DNA"/>
</dbReference>
<feature type="domain" description="MobA-like NTP transferase" evidence="6">
    <location>
        <begin position="7"/>
        <end position="123"/>
    </location>
</feature>
<proteinExistence type="predicted"/>
<keyword evidence="3" id="KW-0548">Nucleotidyltransferase</keyword>
<evidence type="ECO:0000256" key="2">
    <source>
        <dbReference type="ARBA" id="ARBA00022679"/>
    </source>
</evidence>
<dbReference type="Gene3D" id="3.90.550.10">
    <property type="entry name" value="Spore Coat Polysaccharide Biosynthesis Protein SpsA, Chain A"/>
    <property type="match status" value="1"/>
</dbReference>
<keyword evidence="2 7" id="KW-0808">Transferase</keyword>
<feature type="region of interest" description="Disordered" evidence="5">
    <location>
        <begin position="151"/>
        <end position="177"/>
    </location>
</feature>
<dbReference type="EC" id="2.7.7.23" evidence="1"/>
<evidence type="ECO:0000313" key="8">
    <source>
        <dbReference type="Proteomes" id="UP001201812"/>
    </source>
</evidence>
<dbReference type="Proteomes" id="UP001201812">
    <property type="component" value="Unassembled WGS sequence"/>
</dbReference>
<evidence type="ECO:0000256" key="5">
    <source>
        <dbReference type="SAM" id="MobiDB-lite"/>
    </source>
</evidence>
<keyword evidence="8" id="KW-1185">Reference proteome</keyword>
<evidence type="ECO:0000256" key="1">
    <source>
        <dbReference type="ARBA" id="ARBA00012457"/>
    </source>
</evidence>
<dbReference type="PANTHER" id="PTHR43584">
    <property type="entry name" value="NUCLEOTIDYL TRANSFERASE"/>
    <property type="match status" value="1"/>
</dbReference>
<comment type="caution">
    <text evidence="7">The sequence shown here is derived from an EMBL/GenBank/DDBJ whole genome shotgun (WGS) entry which is preliminary data.</text>
</comment>
<name>A0AAD4MG73_9BILA</name>
<organism evidence="7 8">
    <name type="scientific">Ditylenchus destructor</name>
    <dbReference type="NCBI Taxonomy" id="166010"/>
    <lineage>
        <taxon>Eukaryota</taxon>
        <taxon>Metazoa</taxon>
        <taxon>Ecdysozoa</taxon>
        <taxon>Nematoda</taxon>
        <taxon>Chromadorea</taxon>
        <taxon>Rhabditida</taxon>
        <taxon>Tylenchina</taxon>
        <taxon>Tylenchomorpha</taxon>
        <taxon>Sphaerularioidea</taxon>
        <taxon>Anguinidae</taxon>
        <taxon>Anguininae</taxon>
        <taxon>Ditylenchus</taxon>
    </lineage>
</organism>
<evidence type="ECO:0000256" key="4">
    <source>
        <dbReference type="ARBA" id="ARBA00048493"/>
    </source>
</evidence>
<reference evidence="7" key="1">
    <citation type="submission" date="2022-01" db="EMBL/GenBank/DDBJ databases">
        <title>Genome Sequence Resource for Two Populations of Ditylenchus destructor, the Migratory Endoparasitic Phytonematode.</title>
        <authorList>
            <person name="Zhang H."/>
            <person name="Lin R."/>
            <person name="Xie B."/>
        </authorList>
    </citation>
    <scope>NUCLEOTIDE SEQUENCE</scope>
    <source>
        <strain evidence="7">BazhouSP</strain>
    </source>
</reference>
<evidence type="ECO:0000259" key="6">
    <source>
        <dbReference type="Pfam" id="PF12804"/>
    </source>
</evidence>
<gene>
    <name evidence="7" type="ORF">DdX_22134</name>
</gene>
<protein>
    <recommendedName>
        <fullName evidence="1">UDP-N-acetylglucosamine diphosphorylase</fullName>
        <ecNumber evidence="1">2.7.7.23</ecNumber>
    </recommendedName>
</protein>
<sequence length="196" mass="20840">MTQPLHVIILAAGAGKRMKSVLPKVLQPIAGQPMLAHVIATARELQPAAIHVVYGHGGDQVRSYFADQPDLLWAEQAQQLGTGHAVAQAMPEVPDAAQVLVLYGDVPLIRAQTLRDLLAQPAGWRCWLPMSTIPPAMGVCCAMPKARWGRSSSRRTPMTNSAGCASSTPASSLPNRPRCAAGCRSCPTAMRRASTT</sequence>
<dbReference type="InterPro" id="IPR025877">
    <property type="entry name" value="MobA-like_NTP_Trfase"/>
</dbReference>
<dbReference type="AlphaFoldDB" id="A0AAD4MG73"/>
<evidence type="ECO:0000256" key="3">
    <source>
        <dbReference type="ARBA" id="ARBA00022695"/>
    </source>
</evidence>
<dbReference type="SUPFAM" id="SSF53448">
    <property type="entry name" value="Nucleotide-diphospho-sugar transferases"/>
    <property type="match status" value="1"/>
</dbReference>
<feature type="compositionally biased region" description="Polar residues" evidence="5">
    <location>
        <begin position="151"/>
        <end position="174"/>
    </location>
</feature>
<comment type="catalytic activity">
    <reaction evidence="4">
        <text>N-acetyl-alpha-D-glucosamine 1-phosphate + UTP + H(+) = UDP-N-acetyl-alpha-D-glucosamine + diphosphate</text>
        <dbReference type="Rhea" id="RHEA:13509"/>
        <dbReference type="ChEBI" id="CHEBI:15378"/>
        <dbReference type="ChEBI" id="CHEBI:33019"/>
        <dbReference type="ChEBI" id="CHEBI:46398"/>
        <dbReference type="ChEBI" id="CHEBI:57705"/>
        <dbReference type="ChEBI" id="CHEBI:57776"/>
        <dbReference type="EC" id="2.7.7.23"/>
    </reaction>
</comment>
<dbReference type="GO" id="GO:0003977">
    <property type="term" value="F:UDP-N-acetylglucosamine diphosphorylase activity"/>
    <property type="evidence" value="ECO:0007669"/>
    <property type="project" value="UniProtKB-EC"/>
</dbReference>
<evidence type="ECO:0000313" key="7">
    <source>
        <dbReference type="EMBL" id="KAI1691045.1"/>
    </source>
</evidence>
<dbReference type="PANTHER" id="PTHR43584:SF3">
    <property type="entry name" value="BIFUNCTIONAL PROTEIN GLMU"/>
    <property type="match status" value="1"/>
</dbReference>
<accession>A0AAD4MG73</accession>